<dbReference type="Pfam" id="PF25917">
    <property type="entry name" value="BSH_RND"/>
    <property type="match status" value="1"/>
</dbReference>
<dbReference type="Proteomes" id="UP000184485">
    <property type="component" value="Unassembled WGS sequence"/>
</dbReference>
<comment type="similarity">
    <text evidence="2">Belongs to the membrane fusion protein (MFP) (TC 8.A.1) family.</text>
</comment>
<dbReference type="GO" id="GO:0030313">
    <property type="term" value="C:cell envelope"/>
    <property type="evidence" value="ECO:0007669"/>
    <property type="project" value="UniProtKB-SubCell"/>
</dbReference>
<dbReference type="OrthoDB" id="9816569at2"/>
<dbReference type="SUPFAM" id="SSF111369">
    <property type="entry name" value="HlyD-like secretion proteins"/>
    <property type="match status" value="1"/>
</dbReference>
<feature type="domain" description="Multidrug resistance protein MdtA-like beta-barrel" evidence="8">
    <location>
        <begin position="215"/>
        <end position="304"/>
    </location>
</feature>
<feature type="chain" id="PRO_5009910259" evidence="5">
    <location>
        <begin position="29"/>
        <end position="441"/>
    </location>
</feature>
<dbReference type="GO" id="GO:0005886">
    <property type="term" value="C:plasma membrane"/>
    <property type="evidence" value="ECO:0007669"/>
    <property type="project" value="TreeGrafter"/>
</dbReference>
<keyword evidence="11" id="KW-1185">Reference proteome</keyword>
<dbReference type="FunFam" id="2.40.420.20:FF:000001">
    <property type="entry name" value="Efflux RND transporter periplasmic adaptor subunit"/>
    <property type="match status" value="1"/>
</dbReference>
<name>A0A1M5FUW1_9HYPH</name>
<protein>
    <submittedName>
        <fullName evidence="10">RND family efflux transporter, MFP subunit</fullName>
    </submittedName>
</protein>
<feature type="domain" description="Multidrug resistance protein MdtA-like alpha-helical hairpin" evidence="6">
    <location>
        <begin position="108"/>
        <end position="178"/>
    </location>
</feature>
<comment type="subcellular location">
    <subcellularLocation>
        <location evidence="1">Cell envelope</location>
    </subcellularLocation>
</comment>
<keyword evidence="5" id="KW-0732">Signal</keyword>
<dbReference type="InterPro" id="IPR058627">
    <property type="entry name" value="MdtA-like_C"/>
</dbReference>
<proteinExistence type="inferred from homology"/>
<dbReference type="Pfam" id="PF25944">
    <property type="entry name" value="Beta-barrel_RND"/>
    <property type="match status" value="1"/>
</dbReference>
<gene>
    <name evidence="10" type="ORF">SAMN02745157_3180</name>
</gene>
<evidence type="ECO:0000256" key="4">
    <source>
        <dbReference type="SAM" id="MobiDB-lite"/>
    </source>
</evidence>
<feature type="domain" description="Multidrug resistance protein MdtA-like barrel-sandwich hybrid" evidence="7">
    <location>
        <begin position="68"/>
        <end position="210"/>
    </location>
</feature>
<feature type="signal peptide" evidence="5">
    <location>
        <begin position="1"/>
        <end position="28"/>
    </location>
</feature>
<evidence type="ECO:0000313" key="10">
    <source>
        <dbReference type="EMBL" id="SHF95325.1"/>
    </source>
</evidence>
<evidence type="ECO:0000256" key="2">
    <source>
        <dbReference type="ARBA" id="ARBA00009477"/>
    </source>
</evidence>
<dbReference type="InterPro" id="IPR058625">
    <property type="entry name" value="MdtA-like_BSH"/>
</dbReference>
<evidence type="ECO:0000259" key="9">
    <source>
        <dbReference type="Pfam" id="PF25967"/>
    </source>
</evidence>
<dbReference type="PANTHER" id="PTHR30158">
    <property type="entry name" value="ACRA/E-RELATED COMPONENT OF DRUG EFFLUX TRANSPORTER"/>
    <property type="match status" value="1"/>
</dbReference>
<reference evidence="10 11" key="1">
    <citation type="submission" date="2016-11" db="EMBL/GenBank/DDBJ databases">
        <authorList>
            <person name="Jaros S."/>
            <person name="Januszkiewicz K."/>
            <person name="Wedrychowicz H."/>
        </authorList>
    </citation>
    <scope>NUCLEOTIDE SEQUENCE [LARGE SCALE GENOMIC DNA]</scope>
    <source>
        <strain evidence="10 11">DSM 19436</strain>
    </source>
</reference>
<evidence type="ECO:0000259" key="6">
    <source>
        <dbReference type="Pfam" id="PF25876"/>
    </source>
</evidence>
<dbReference type="Gene3D" id="2.40.50.100">
    <property type="match status" value="1"/>
</dbReference>
<dbReference type="Pfam" id="PF25967">
    <property type="entry name" value="RND-MFP_C"/>
    <property type="match status" value="1"/>
</dbReference>
<organism evidence="10 11">
    <name type="scientific">Kaistia soli DSM 19436</name>
    <dbReference type="NCBI Taxonomy" id="1122133"/>
    <lineage>
        <taxon>Bacteria</taxon>
        <taxon>Pseudomonadati</taxon>
        <taxon>Pseudomonadota</taxon>
        <taxon>Alphaproteobacteria</taxon>
        <taxon>Hyphomicrobiales</taxon>
        <taxon>Kaistiaceae</taxon>
        <taxon>Kaistia</taxon>
    </lineage>
</organism>
<dbReference type="GO" id="GO:0022857">
    <property type="term" value="F:transmembrane transporter activity"/>
    <property type="evidence" value="ECO:0007669"/>
    <property type="project" value="InterPro"/>
</dbReference>
<dbReference type="InterPro" id="IPR006143">
    <property type="entry name" value="RND_pump_MFP"/>
</dbReference>
<dbReference type="InterPro" id="IPR058624">
    <property type="entry name" value="MdtA-like_HH"/>
</dbReference>
<dbReference type="Gene3D" id="2.40.30.170">
    <property type="match status" value="1"/>
</dbReference>
<evidence type="ECO:0000256" key="5">
    <source>
        <dbReference type="SAM" id="SignalP"/>
    </source>
</evidence>
<dbReference type="PROSITE" id="PS51257">
    <property type="entry name" value="PROKAR_LIPOPROTEIN"/>
    <property type="match status" value="1"/>
</dbReference>
<sequence>MSRRDLSLVRTGRGLLLAAASVAVLSLAACNEKNEYVPPPPQKVTVAQPTQDSVTLYMELTGNTDAFNQVDLEARVQGFLTGIKYVDGQKVKSGDVLFTIQRDTYQAQLDQAKGALASAQAAQENKQLEYNRQNTLVQQQVTSVAKADDAKAQLDQAIAATAQAQADVEVAQINLGYTEIKAPFDGVVSNHLQDIGALVGYSGPTKLATIVQNDPIYTYFSVNERQVLLIKEALTKRGKTLRDVHDIPVEIGLSIDTDYPYTGVIDYIAPNVDQNTGTLTVRGVFDNKDSALLPGLFAKVRVPLQKQPNAILVNDTAIATSQAGSYVLVVGSDNKVEQRIVKPGQLEGQLRVIDSGLTKDDWVVVGGNQRAVPGNTVDPEKGSMSAAQPSASATRAVTPPAGSEPAPAATAAPPAAPAPATTPAPAATPEPAAPAPAPATP</sequence>
<evidence type="ECO:0000259" key="8">
    <source>
        <dbReference type="Pfam" id="PF25944"/>
    </source>
</evidence>
<keyword evidence="3" id="KW-0175">Coiled coil</keyword>
<feature type="compositionally biased region" description="Pro residues" evidence="4">
    <location>
        <begin position="414"/>
        <end position="441"/>
    </location>
</feature>
<dbReference type="Gene3D" id="1.10.287.470">
    <property type="entry name" value="Helix hairpin bin"/>
    <property type="match status" value="1"/>
</dbReference>
<feature type="compositionally biased region" description="Polar residues" evidence="4">
    <location>
        <begin position="385"/>
        <end position="395"/>
    </location>
</feature>
<evidence type="ECO:0000256" key="3">
    <source>
        <dbReference type="SAM" id="Coils"/>
    </source>
</evidence>
<dbReference type="NCBIfam" id="TIGR01730">
    <property type="entry name" value="RND_mfp"/>
    <property type="match status" value="1"/>
</dbReference>
<dbReference type="GO" id="GO:0046677">
    <property type="term" value="P:response to antibiotic"/>
    <property type="evidence" value="ECO:0007669"/>
    <property type="project" value="TreeGrafter"/>
</dbReference>
<feature type="compositionally biased region" description="Low complexity" evidence="4">
    <location>
        <begin position="398"/>
        <end position="413"/>
    </location>
</feature>
<dbReference type="AlphaFoldDB" id="A0A1M5FUW1"/>
<feature type="domain" description="Multidrug resistance protein MdtA-like C-terminal permuted SH3" evidence="9">
    <location>
        <begin position="309"/>
        <end position="370"/>
    </location>
</feature>
<feature type="region of interest" description="Disordered" evidence="4">
    <location>
        <begin position="371"/>
        <end position="441"/>
    </location>
</feature>
<evidence type="ECO:0000313" key="11">
    <source>
        <dbReference type="Proteomes" id="UP000184485"/>
    </source>
</evidence>
<dbReference type="Gene3D" id="2.40.420.20">
    <property type="match status" value="1"/>
</dbReference>
<evidence type="ECO:0000259" key="7">
    <source>
        <dbReference type="Pfam" id="PF25917"/>
    </source>
</evidence>
<dbReference type="PANTHER" id="PTHR30158:SF24">
    <property type="entry name" value="HLYD FAMILY SECRETION PROTEIN"/>
    <property type="match status" value="1"/>
</dbReference>
<dbReference type="RefSeq" id="WP_073054578.1">
    <property type="nucleotide sequence ID" value="NZ_FQUP01000003.1"/>
</dbReference>
<dbReference type="InterPro" id="IPR058626">
    <property type="entry name" value="MdtA-like_b-barrel"/>
</dbReference>
<dbReference type="EMBL" id="FQUP01000003">
    <property type="protein sequence ID" value="SHF95325.1"/>
    <property type="molecule type" value="Genomic_DNA"/>
</dbReference>
<evidence type="ECO:0000256" key="1">
    <source>
        <dbReference type="ARBA" id="ARBA00004196"/>
    </source>
</evidence>
<dbReference type="Pfam" id="PF25876">
    <property type="entry name" value="HH_MFP_RND"/>
    <property type="match status" value="1"/>
</dbReference>
<dbReference type="STRING" id="1122133.SAMN02745157_3180"/>
<feature type="coiled-coil region" evidence="3">
    <location>
        <begin position="102"/>
        <end position="167"/>
    </location>
</feature>
<accession>A0A1M5FUW1</accession>